<proteinExistence type="predicted"/>
<dbReference type="Proteomes" id="UP000527616">
    <property type="component" value="Unassembled WGS sequence"/>
</dbReference>
<dbReference type="RefSeq" id="WP_179445604.1">
    <property type="nucleotide sequence ID" value="NZ_JACBZS010000001.1"/>
</dbReference>
<protein>
    <recommendedName>
        <fullName evidence="4">Adhesin domain-containing protein</fullName>
    </recommendedName>
</protein>
<gene>
    <name evidence="2" type="ORF">GGQ54_002392</name>
</gene>
<feature type="region of interest" description="Disordered" evidence="1">
    <location>
        <begin position="196"/>
        <end position="219"/>
    </location>
</feature>
<name>A0A7Z0DAK5_9ACTN</name>
<evidence type="ECO:0008006" key="4">
    <source>
        <dbReference type="Google" id="ProtNLM"/>
    </source>
</evidence>
<evidence type="ECO:0000256" key="1">
    <source>
        <dbReference type="SAM" id="MobiDB-lite"/>
    </source>
</evidence>
<evidence type="ECO:0000313" key="2">
    <source>
        <dbReference type="EMBL" id="NYI71832.1"/>
    </source>
</evidence>
<feature type="region of interest" description="Disordered" evidence="1">
    <location>
        <begin position="28"/>
        <end position="159"/>
    </location>
</feature>
<accession>A0A7Z0DAK5</accession>
<feature type="compositionally biased region" description="Low complexity" evidence="1">
    <location>
        <begin position="207"/>
        <end position="219"/>
    </location>
</feature>
<keyword evidence="3" id="KW-1185">Reference proteome</keyword>
<feature type="compositionally biased region" description="Acidic residues" evidence="1">
    <location>
        <begin position="128"/>
        <end position="141"/>
    </location>
</feature>
<reference evidence="2 3" key="1">
    <citation type="submission" date="2020-07" db="EMBL/GenBank/DDBJ databases">
        <title>Sequencing the genomes of 1000 actinobacteria strains.</title>
        <authorList>
            <person name="Klenk H.-P."/>
        </authorList>
    </citation>
    <scope>NUCLEOTIDE SEQUENCE [LARGE SCALE GENOMIC DNA]</scope>
    <source>
        <strain evidence="2 3">DSM 103164</strain>
    </source>
</reference>
<feature type="compositionally biased region" description="Basic and acidic residues" evidence="1">
    <location>
        <begin position="81"/>
        <end position="120"/>
    </location>
</feature>
<sequence>MSSSELDPILDDLAAGRIDSAEAARRIEQVRGAADGPAGEPRRARSAAWSGTVPPDEEDLRPRPEAEPTDDRASDAAAGDRTSDAEPAGDRASDAEPVVEQRSEEELGRAQRPGLAREDFSQPSPEEPAGETENQPDDDQQSPEQHAAGEQTGTGRAGAEQSWFDLARQGFDRLRHEAEEGLGRLRHEAETRFSERPAGAGADEFTRPAPRGPGARPGGVRRVSIRVVGRRVRVLGDPGVTTAEVDGQHVLRRSGDVVEIISEGDVGPSMQGFSLFRPPRSFDDVKSMGLGKELVVRINPELVLDAEVTGGSLRTESIDLLGKVRVTVGGARLIGIAEAEDVLIQAGPGTVTGTITTGRSRVRCESGSLTVALGADSNVTVHAESQLGRVGWAGEHTGAADEVVLGNGAARLDVAIVMGAATIRTGSTAEEHN</sequence>
<organism evidence="2 3">
    <name type="scientific">Naumannella cuiyingiana</name>
    <dbReference type="NCBI Taxonomy" id="1347891"/>
    <lineage>
        <taxon>Bacteria</taxon>
        <taxon>Bacillati</taxon>
        <taxon>Actinomycetota</taxon>
        <taxon>Actinomycetes</taxon>
        <taxon>Propionibacteriales</taxon>
        <taxon>Propionibacteriaceae</taxon>
        <taxon>Naumannella</taxon>
    </lineage>
</organism>
<feature type="compositionally biased region" description="Basic and acidic residues" evidence="1">
    <location>
        <begin position="60"/>
        <end position="74"/>
    </location>
</feature>
<dbReference type="AlphaFoldDB" id="A0A7Z0DAK5"/>
<evidence type="ECO:0000313" key="3">
    <source>
        <dbReference type="Proteomes" id="UP000527616"/>
    </source>
</evidence>
<dbReference type="EMBL" id="JACBZS010000001">
    <property type="protein sequence ID" value="NYI71832.1"/>
    <property type="molecule type" value="Genomic_DNA"/>
</dbReference>
<comment type="caution">
    <text evidence="2">The sequence shown here is derived from an EMBL/GenBank/DDBJ whole genome shotgun (WGS) entry which is preliminary data.</text>
</comment>